<evidence type="ECO:0000256" key="4">
    <source>
        <dbReference type="ARBA" id="ARBA00023004"/>
    </source>
</evidence>
<evidence type="ECO:0000256" key="6">
    <source>
        <dbReference type="RuleBase" id="RU000461"/>
    </source>
</evidence>
<dbReference type="Gene3D" id="1.10.630.10">
    <property type="entry name" value="Cytochrome P450"/>
    <property type="match status" value="1"/>
</dbReference>
<dbReference type="PROSITE" id="PS00086">
    <property type="entry name" value="CYTOCHROME_P450"/>
    <property type="match status" value="1"/>
</dbReference>
<reference evidence="9" key="1">
    <citation type="submission" date="2012-09" db="EMBL/GenBank/DDBJ databases">
        <title>Genome sequencing and comparative transcriptomics of race 1 and race 4 of banana pathogen: Fusarium oxysporum f. sp. cubense.</title>
        <authorList>
            <person name="Fang X."/>
            <person name="Huang J."/>
        </authorList>
    </citation>
    <scope>NUCLEOTIDE SEQUENCE [LARGE SCALE GENOMIC DNA]</scope>
    <source>
        <strain evidence="9">race 1</strain>
    </source>
</reference>
<dbReference type="InterPro" id="IPR050364">
    <property type="entry name" value="Cytochrome_P450_fung"/>
</dbReference>
<evidence type="ECO:0000256" key="7">
    <source>
        <dbReference type="SAM" id="Phobius"/>
    </source>
</evidence>
<name>N4TRV3_FUSC1</name>
<dbReference type="PANTHER" id="PTHR46300">
    <property type="entry name" value="P450, PUTATIVE (EUROFUNG)-RELATED-RELATED"/>
    <property type="match status" value="1"/>
</dbReference>
<dbReference type="Proteomes" id="UP000016928">
    <property type="component" value="Unassembled WGS sequence"/>
</dbReference>
<dbReference type="GO" id="GO:0005506">
    <property type="term" value="F:iron ion binding"/>
    <property type="evidence" value="ECO:0007669"/>
    <property type="project" value="InterPro"/>
</dbReference>
<reference evidence="9" key="2">
    <citation type="journal article" date="2014" name="PLoS ONE">
        <title>Genome and Transcriptome Analysis of the Fungal Pathogen Fusarium oxysporum f. sp. cubense Causing Banana Vascular Wilt Disease.</title>
        <authorList>
            <person name="Guo L."/>
            <person name="Han L."/>
            <person name="Yang L."/>
            <person name="Zeng H."/>
            <person name="Fan D."/>
            <person name="Zhu Y."/>
            <person name="Feng Y."/>
            <person name="Wang G."/>
            <person name="Peng C."/>
            <person name="Jiang X."/>
            <person name="Zhou D."/>
            <person name="Ni P."/>
            <person name="Liang C."/>
            <person name="Liu L."/>
            <person name="Wang J."/>
            <person name="Mao C."/>
            <person name="Fang X."/>
            <person name="Peng M."/>
            <person name="Huang J."/>
        </authorList>
    </citation>
    <scope>NUCLEOTIDE SEQUENCE [LARGE SCALE GENOMIC DNA]</scope>
    <source>
        <strain evidence="9">race 1</strain>
    </source>
</reference>
<feature type="binding site" description="axial binding residue" evidence="5">
    <location>
        <position position="442"/>
    </location>
    <ligand>
        <name>heme</name>
        <dbReference type="ChEBI" id="CHEBI:30413"/>
    </ligand>
    <ligandPart>
        <name>Fe</name>
        <dbReference type="ChEBI" id="CHEBI:18248"/>
    </ligandPart>
</feature>
<dbReference type="GO" id="GO:0020037">
    <property type="term" value="F:heme binding"/>
    <property type="evidence" value="ECO:0007669"/>
    <property type="project" value="InterPro"/>
</dbReference>
<comment type="cofactor">
    <cofactor evidence="5">
        <name>heme</name>
        <dbReference type="ChEBI" id="CHEBI:30413"/>
    </cofactor>
</comment>
<proteinExistence type="inferred from homology"/>
<dbReference type="InterPro" id="IPR001128">
    <property type="entry name" value="Cyt_P450"/>
</dbReference>
<keyword evidence="7" id="KW-1133">Transmembrane helix</keyword>
<comment type="similarity">
    <text evidence="1 6">Belongs to the cytochrome P450 family.</text>
</comment>
<evidence type="ECO:0000256" key="3">
    <source>
        <dbReference type="ARBA" id="ARBA00023002"/>
    </source>
</evidence>
<dbReference type="AlphaFoldDB" id="N4TRV3"/>
<organism evidence="8 9">
    <name type="scientific">Fusarium oxysporum f. sp. cubense (strain race 1)</name>
    <name type="common">Panama disease fungus</name>
    <dbReference type="NCBI Taxonomy" id="1229664"/>
    <lineage>
        <taxon>Eukaryota</taxon>
        <taxon>Fungi</taxon>
        <taxon>Dikarya</taxon>
        <taxon>Ascomycota</taxon>
        <taxon>Pezizomycotina</taxon>
        <taxon>Sordariomycetes</taxon>
        <taxon>Hypocreomycetidae</taxon>
        <taxon>Hypocreales</taxon>
        <taxon>Nectriaceae</taxon>
        <taxon>Fusarium</taxon>
        <taxon>Fusarium oxysporum species complex</taxon>
    </lineage>
</organism>
<keyword evidence="7" id="KW-0472">Membrane</keyword>
<dbReference type="InterPro" id="IPR036396">
    <property type="entry name" value="Cyt_P450_sf"/>
</dbReference>
<keyword evidence="3 6" id="KW-0560">Oxidoreductase</keyword>
<evidence type="ECO:0000256" key="1">
    <source>
        <dbReference type="ARBA" id="ARBA00010617"/>
    </source>
</evidence>
<gene>
    <name evidence="8" type="ORF">FOC1_g10001445</name>
</gene>
<evidence type="ECO:0000256" key="5">
    <source>
        <dbReference type="PIRSR" id="PIRSR602401-1"/>
    </source>
</evidence>
<dbReference type="GO" id="GO:0016829">
    <property type="term" value="F:lyase activity"/>
    <property type="evidence" value="ECO:0007669"/>
    <property type="project" value="UniProtKB-KW"/>
</dbReference>
<keyword evidence="2 5" id="KW-0479">Metal-binding</keyword>
<dbReference type="InterPro" id="IPR017972">
    <property type="entry name" value="Cyt_P450_CS"/>
</dbReference>
<keyword evidence="5 6" id="KW-0349">Heme</keyword>
<dbReference type="GO" id="GO:0004497">
    <property type="term" value="F:monooxygenase activity"/>
    <property type="evidence" value="ECO:0007669"/>
    <property type="project" value="UniProtKB-KW"/>
</dbReference>
<dbReference type="GO" id="GO:0016705">
    <property type="term" value="F:oxidoreductase activity, acting on paired donors, with incorporation or reduction of molecular oxygen"/>
    <property type="evidence" value="ECO:0007669"/>
    <property type="project" value="InterPro"/>
</dbReference>
<evidence type="ECO:0000313" key="9">
    <source>
        <dbReference type="Proteomes" id="UP000016928"/>
    </source>
</evidence>
<dbReference type="VEuPathDB" id="FungiDB:FOC1_g10001445"/>
<dbReference type="SUPFAM" id="SSF48264">
    <property type="entry name" value="Cytochrome P450"/>
    <property type="match status" value="1"/>
</dbReference>
<sequence length="512" mass="58138">MKLAERNIQVVPIAIALVLLWILYRTVLWLRFHRKYKFPNLVPGVPLFGNMLQIPTDTAGRRLYLHKLARKYGEMFTLKVGSNYWIFMNSQRVANELLDKRGARYISRQNLPMPGDVASGGKRVVFMPYGNLWKWERKLIHEIIGPGNRNVFAPLQDVESRTLLYDYLTEPDLWNQANARYASSLIMSMVFGRRTKMGDANVDRIIETNNEIMKMFEPGSSLIDSFPFLAYIPLPKAIQPWRWWGDSVFEQSKKNFSEEFEGLAARQQQGKNVTCFVSEFKRLGRDKVLDYESTVFLAGSLIEAGSDTTRVALNQLVAGAALFPDFVQRARQDLDNLCGADAQRLPVASDIASLPYIKAIGKEVLRWNISFPEIAHSLIEDDSFEGYNIPAGTNVIWNSWGVHMDASEYENPETFLPERFMNEDLDKPIKGHLAFGAGRRVCPGWVIASNSLHLLIARVLYCFDFHQVPGHPIPVGKPFEIGTEKPYEVKISVRSAAHAELIKADCAEAANF</sequence>
<keyword evidence="6" id="KW-0503">Monooxygenase</keyword>
<evidence type="ECO:0000256" key="2">
    <source>
        <dbReference type="ARBA" id="ARBA00022723"/>
    </source>
</evidence>
<dbReference type="Pfam" id="PF00067">
    <property type="entry name" value="p450"/>
    <property type="match status" value="1"/>
</dbReference>
<dbReference type="InterPro" id="IPR002401">
    <property type="entry name" value="Cyt_P450_E_grp-I"/>
</dbReference>
<keyword evidence="8" id="KW-0456">Lyase</keyword>
<dbReference type="PRINTS" id="PR00463">
    <property type="entry name" value="EP450I"/>
</dbReference>
<evidence type="ECO:0000313" key="8">
    <source>
        <dbReference type="EMBL" id="ENH66323.1"/>
    </source>
</evidence>
<feature type="transmembrane region" description="Helical" evidence="7">
    <location>
        <begin position="12"/>
        <end position="30"/>
    </location>
</feature>
<dbReference type="PANTHER" id="PTHR46300:SF12">
    <property type="entry name" value="P450, PUTATIVE (EUROFUNG)-RELATED"/>
    <property type="match status" value="1"/>
</dbReference>
<accession>N4TRV3</accession>
<dbReference type="STRING" id="1229664.N4TRV3"/>
<dbReference type="HOGENOM" id="CLU_001570_2_1_1"/>
<keyword evidence="7" id="KW-0812">Transmembrane</keyword>
<dbReference type="OrthoDB" id="1103324at2759"/>
<keyword evidence="4 5" id="KW-0408">Iron</keyword>
<dbReference type="OMA" id="HRSLYSF"/>
<dbReference type="CDD" id="cd11065">
    <property type="entry name" value="CYP64-like"/>
    <property type="match status" value="1"/>
</dbReference>
<dbReference type="EMBL" id="KB730421">
    <property type="protein sequence ID" value="ENH66323.1"/>
    <property type="molecule type" value="Genomic_DNA"/>
</dbReference>
<protein>
    <submittedName>
        <fullName evidence="8">Steroid 17-alpha-hydroxylase/17,20 lyase</fullName>
    </submittedName>
</protein>